<dbReference type="Pfam" id="PF00027">
    <property type="entry name" value="cNMP_binding"/>
    <property type="match status" value="1"/>
</dbReference>
<dbReference type="EMBL" id="BMFR01000023">
    <property type="protein sequence ID" value="GGG86579.1"/>
    <property type="molecule type" value="Genomic_DNA"/>
</dbReference>
<evidence type="ECO:0000256" key="3">
    <source>
        <dbReference type="ARBA" id="ARBA00023159"/>
    </source>
</evidence>
<dbReference type="Gene3D" id="2.60.120.10">
    <property type="entry name" value="Jelly Rolls"/>
    <property type="match status" value="1"/>
</dbReference>
<dbReference type="InterPro" id="IPR018490">
    <property type="entry name" value="cNMP-bd_dom_sf"/>
</dbReference>
<protein>
    <submittedName>
        <fullName evidence="7">cAMP-binding protein</fullName>
    </submittedName>
</protein>
<keyword evidence="1" id="KW-0805">Transcription regulation</keyword>
<dbReference type="InterPro" id="IPR012318">
    <property type="entry name" value="HTH_CRP"/>
</dbReference>
<proteinExistence type="predicted"/>
<dbReference type="RefSeq" id="WP_188456711.1">
    <property type="nucleotide sequence ID" value="NZ_BMFR01000023.1"/>
</dbReference>
<organism evidence="7 8">
    <name type="scientific">Virgibacillus oceani</name>
    <dbReference type="NCBI Taxonomy" id="1479511"/>
    <lineage>
        <taxon>Bacteria</taxon>
        <taxon>Bacillati</taxon>
        <taxon>Bacillota</taxon>
        <taxon>Bacilli</taxon>
        <taxon>Bacillales</taxon>
        <taxon>Bacillaceae</taxon>
        <taxon>Virgibacillus</taxon>
    </lineage>
</organism>
<evidence type="ECO:0000256" key="4">
    <source>
        <dbReference type="ARBA" id="ARBA00023163"/>
    </source>
</evidence>
<keyword evidence="4" id="KW-0804">Transcription</keyword>
<accession>A0A917M8U6</accession>
<dbReference type="SUPFAM" id="SSF51206">
    <property type="entry name" value="cAMP-binding domain-like"/>
    <property type="match status" value="1"/>
</dbReference>
<evidence type="ECO:0000259" key="6">
    <source>
        <dbReference type="PROSITE" id="PS51063"/>
    </source>
</evidence>
<dbReference type="SUPFAM" id="SSF46785">
    <property type="entry name" value="Winged helix' DNA-binding domain"/>
    <property type="match status" value="1"/>
</dbReference>
<keyword evidence="3" id="KW-0010">Activator</keyword>
<sequence length="229" mass="26265">MEPLLQRIDSYDYDMLLANSKRKHVKKYEFIFKEGSTAEYLYFIHKGQIRMLKELGLHKEITIFIRDEKDAFGEIGIFSGNSYSNSAQALMDSVLYYIEKREMESIIAQNGKLGLHFTRWIAESLEASKAKIRDFLAFGSEGAIASVFVRYANMYGVVTPSGIRITEAVLIRDISKHIGISRETVSRIVNKWKGQGILANESKYYLIKDITYFKKILLCEKCGVKNCVL</sequence>
<feature type="domain" description="Cyclic nucleotide-binding" evidence="5">
    <location>
        <begin position="4"/>
        <end position="107"/>
    </location>
</feature>
<evidence type="ECO:0000313" key="8">
    <source>
        <dbReference type="Proteomes" id="UP000622860"/>
    </source>
</evidence>
<dbReference type="Proteomes" id="UP000622860">
    <property type="component" value="Unassembled WGS sequence"/>
</dbReference>
<dbReference type="PANTHER" id="PTHR24567:SF74">
    <property type="entry name" value="HTH-TYPE TRANSCRIPTIONAL REGULATOR ARCR"/>
    <property type="match status" value="1"/>
</dbReference>
<dbReference type="InterPro" id="IPR036388">
    <property type="entry name" value="WH-like_DNA-bd_sf"/>
</dbReference>
<comment type="caution">
    <text evidence="7">The sequence shown here is derived from an EMBL/GenBank/DDBJ whole genome shotgun (WGS) entry which is preliminary data.</text>
</comment>
<dbReference type="GO" id="GO:0003677">
    <property type="term" value="F:DNA binding"/>
    <property type="evidence" value="ECO:0007669"/>
    <property type="project" value="UniProtKB-KW"/>
</dbReference>
<dbReference type="SMART" id="SM00419">
    <property type="entry name" value="HTH_CRP"/>
    <property type="match status" value="1"/>
</dbReference>
<evidence type="ECO:0000313" key="7">
    <source>
        <dbReference type="EMBL" id="GGG86579.1"/>
    </source>
</evidence>
<dbReference type="InterPro" id="IPR050397">
    <property type="entry name" value="Env_Response_Regulators"/>
</dbReference>
<evidence type="ECO:0000259" key="5">
    <source>
        <dbReference type="PROSITE" id="PS50042"/>
    </source>
</evidence>
<name>A0A917M8U6_9BACI</name>
<dbReference type="InterPro" id="IPR014710">
    <property type="entry name" value="RmlC-like_jellyroll"/>
</dbReference>
<dbReference type="InterPro" id="IPR036390">
    <property type="entry name" value="WH_DNA-bd_sf"/>
</dbReference>
<dbReference type="SMART" id="SM00100">
    <property type="entry name" value="cNMP"/>
    <property type="match status" value="1"/>
</dbReference>
<keyword evidence="8" id="KW-1185">Reference proteome</keyword>
<dbReference type="Pfam" id="PF13545">
    <property type="entry name" value="HTH_Crp_2"/>
    <property type="match status" value="1"/>
</dbReference>
<reference evidence="7" key="2">
    <citation type="submission" date="2020-09" db="EMBL/GenBank/DDBJ databases">
        <authorList>
            <person name="Sun Q."/>
            <person name="Zhou Y."/>
        </authorList>
    </citation>
    <scope>NUCLEOTIDE SEQUENCE</scope>
    <source>
        <strain evidence="7">CGMCC 1.12754</strain>
    </source>
</reference>
<keyword evidence="2" id="KW-0238">DNA-binding</keyword>
<feature type="domain" description="HTH crp-type" evidence="6">
    <location>
        <begin position="138"/>
        <end position="211"/>
    </location>
</feature>
<dbReference type="PROSITE" id="PS51063">
    <property type="entry name" value="HTH_CRP_2"/>
    <property type="match status" value="1"/>
</dbReference>
<dbReference type="GO" id="GO:0003700">
    <property type="term" value="F:DNA-binding transcription factor activity"/>
    <property type="evidence" value="ECO:0007669"/>
    <property type="project" value="TreeGrafter"/>
</dbReference>
<evidence type="ECO:0000256" key="2">
    <source>
        <dbReference type="ARBA" id="ARBA00023125"/>
    </source>
</evidence>
<reference evidence="7" key="1">
    <citation type="journal article" date="2014" name="Int. J. Syst. Evol. Microbiol.">
        <title>Complete genome sequence of Corynebacterium casei LMG S-19264T (=DSM 44701T), isolated from a smear-ripened cheese.</title>
        <authorList>
            <consortium name="US DOE Joint Genome Institute (JGI-PGF)"/>
            <person name="Walter F."/>
            <person name="Albersmeier A."/>
            <person name="Kalinowski J."/>
            <person name="Ruckert C."/>
        </authorList>
    </citation>
    <scope>NUCLEOTIDE SEQUENCE</scope>
    <source>
        <strain evidence="7">CGMCC 1.12754</strain>
    </source>
</reference>
<dbReference type="CDD" id="cd00038">
    <property type="entry name" value="CAP_ED"/>
    <property type="match status" value="1"/>
</dbReference>
<evidence type="ECO:0000256" key="1">
    <source>
        <dbReference type="ARBA" id="ARBA00023015"/>
    </source>
</evidence>
<gene>
    <name evidence="7" type="ORF">GCM10011398_35490</name>
</gene>
<dbReference type="PANTHER" id="PTHR24567">
    <property type="entry name" value="CRP FAMILY TRANSCRIPTIONAL REGULATORY PROTEIN"/>
    <property type="match status" value="1"/>
</dbReference>
<dbReference type="InterPro" id="IPR000595">
    <property type="entry name" value="cNMP-bd_dom"/>
</dbReference>
<dbReference type="AlphaFoldDB" id="A0A917M8U6"/>
<dbReference type="PROSITE" id="PS50042">
    <property type="entry name" value="CNMP_BINDING_3"/>
    <property type="match status" value="1"/>
</dbReference>
<dbReference type="GO" id="GO:0005829">
    <property type="term" value="C:cytosol"/>
    <property type="evidence" value="ECO:0007669"/>
    <property type="project" value="TreeGrafter"/>
</dbReference>
<dbReference type="Gene3D" id="1.10.10.10">
    <property type="entry name" value="Winged helix-like DNA-binding domain superfamily/Winged helix DNA-binding domain"/>
    <property type="match status" value="1"/>
</dbReference>